<dbReference type="OrthoDB" id="391240at2759"/>
<protein>
    <submittedName>
        <fullName evidence="3">Secreted ookinete protein, putative</fullName>
    </submittedName>
</protein>
<keyword evidence="4" id="KW-1185">Reference proteome</keyword>
<sequence length="716" mass="85238">MLLLRKLLFILFLAFLFFNKTRSYYFKIINENIFKRVEDVKCFRQHYVNFKDELILVCLYFESSIKSEYKYNIHIYKIKEGNTWEKKYQLLKEDTNKIIRYFYSFSTEDKIVVVFCYNKLHYRVPCECYYSTSYDGDTFESKRTSINYEIFDILSLTDYYLKPFEFFGNKFLLICGINYKRIIHDDSKLFIICHGSDTDGKSWNYKFNFYYPKTYMYSSYYLVVPKISGNEIGFRFFISSHIITASYVKCIYRSMYDFDCSDVEFKIEGKILRDVVKVGGYYLTNHSDDKLSPCQLYYRYKSVILAPTEAAKSEGKECFRDHFFPLDNSRLIYNYKNENFSYSYVFRYIGSVKHCTLLYIKKDNLNPGFTRGSDSVYTCSINYDEIIVDQDDRYFVLSVLNEVKTDLKKCFHLSYDNLLYPVNIIHKIDIIKEYNKYKLYIFHIKKDMENYFFKDTILYCDLGDNFFIKLHLNYKNNFILDNTANLPEPLTLHNNNIIYYKLPNLKSKNLFLSNVSFPPNTKYIKEGDSKYIFKLPPYIKDTVENNLYFINESMKTEKKSVIIHAGGKIPELVGVDFSKMNDNCSYGYTSNKCDNIKIEGNKISVDITVHADSQVILGMICPVDSINQNICFNDVYDNDKKVFIRDFFEDDEGLLTILPKTYVYIPDSSETYEESNLIMEKRFIEKIYKNKSHYKSSFVCKCYAHKKHYEVTFKLT</sequence>
<comment type="caution">
    <text evidence="3">The sequence shown here is derived from an EMBL/GenBank/DDBJ whole genome shotgun (WGS) entry which is preliminary data.</text>
</comment>
<organism evidence="3 4">
    <name type="scientific">Plasmodium gallinaceum</name>
    <dbReference type="NCBI Taxonomy" id="5849"/>
    <lineage>
        <taxon>Eukaryota</taxon>
        <taxon>Sar</taxon>
        <taxon>Alveolata</taxon>
        <taxon>Apicomplexa</taxon>
        <taxon>Aconoidasida</taxon>
        <taxon>Haemosporida</taxon>
        <taxon>Plasmodiidae</taxon>
        <taxon>Plasmodium</taxon>
        <taxon>Plasmodium (Haemamoeba)</taxon>
    </lineage>
</organism>
<dbReference type="Proteomes" id="UP000220797">
    <property type="component" value="Unassembled WGS sequence"/>
</dbReference>
<evidence type="ECO:0000313" key="4">
    <source>
        <dbReference type="Proteomes" id="UP000220797"/>
    </source>
</evidence>
<accession>A0A1J1GZ93</accession>
<dbReference type="InterPro" id="IPR041396">
    <property type="entry name" value="CyRPA"/>
</dbReference>
<gene>
    <name evidence="3" type="primary">PSOP12</name>
    <name evidence="3" type="ORF">PGAL8A_00035200</name>
</gene>
<reference evidence="3" key="1">
    <citation type="submission" date="2015-04" db="EMBL/GenBank/DDBJ databases">
        <authorList>
            <consortium name="Pathogen Informatics"/>
        </authorList>
    </citation>
    <scope>NUCLEOTIDE SEQUENCE [LARGE SCALE GENOMIC DNA]</scope>
    <source>
        <strain evidence="3">8A</strain>
    </source>
</reference>
<evidence type="ECO:0000313" key="3">
    <source>
        <dbReference type="EMBL" id="CRG97916.1"/>
    </source>
</evidence>
<feature type="signal peptide" evidence="1">
    <location>
        <begin position="1"/>
        <end position="23"/>
    </location>
</feature>
<dbReference type="OMA" id="KNKNTCF"/>
<dbReference type="RefSeq" id="XP_028530715.1">
    <property type="nucleotide sequence ID" value="XM_028674353.1"/>
</dbReference>
<feature type="chain" id="PRO_5013153653" evidence="1">
    <location>
        <begin position="24"/>
        <end position="716"/>
    </location>
</feature>
<proteinExistence type="predicted"/>
<feature type="domain" description="Cysteine-rich protective antigen 6 bladed" evidence="2">
    <location>
        <begin position="38"/>
        <end position="342"/>
    </location>
</feature>
<name>A0A1J1GZ93_PLAGA</name>
<evidence type="ECO:0000256" key="1">
    <source>
        <dbReference type="SAM" id="SignalP"/>
    </source>
</evidence>
<dbReference type="AlphaFoldDB" id="A0A1J1GZ93"/>
<keyword evidence="1" id="KW-0732">Signal</keyword>
<dbReference type="EMBL" id="CVMV01000117">
    <property type="protein sequence ID" value="CRG97916.1"/>
    <property type="molecule type" value="Genomic_DNA"/>
</dbReference>
<dbReference type="VEuPathDB" id="PlasmoDB:PGAL8A_00035200"/>
<dbReference type="GeneID" id="39728876"/>
<evidence type="ECO:0000259" key="2">
    <source>
        <dbReference type="Pfam" id="PF18638"/>
    </source>
</evidence>
<dbReference type="Pfam" id="PF18638">
    <property type="entry name" value="CyRPA"/>
    <property type="match status" value="1"/>
</dbReference>